<reference evidence="1" key="1">
    <citation type="submission" date="2022-10" db="EMBL/GenBank/DDBJ databases">
        <authorList>
            <person name="Chen Y."/>
            <person name="Dougan E. K."/>
            <person name="Chan C."/>
            <person name="Rhodes N."/>
            <person name="Thang M."/>
        </authorList>
    </citation>
    <scope>NUCLEOTIDE SEQUENCE</scope>
</reference>
<accession>A0A9P1BWZ8</accession>
<protein>
    <submittedName>
        <fullName evidence="1">Uncharacterized protein</fullName>
    </submittedName>
</protein>
<sequence length="192" mass="21436">RRQLPSIVRQSRQLAVLHEAASENRVLEEALAAANQKLMALGEVEADIQAVLAALAALYCTYVCCPFCARWSPPEIWLQVYDASIAALPDHIQLLKSGYSFILATRAWPAAIVLEARVFGGASLQDLQDYQRVTNLSKKARRRLVIGSALRRYRDGYPALRASSLKEIKAKRAWAFLLFQTMFCQAAVKRDG</sequence>
<keyword evidence="3" id="KW-1185">Reference proteome</keyword>
<dbReference type="EMBL" id="CAMXCT010000604">
    <property type="protein sequence ID" value="CAI3981024.1"/>
    <property type="molecule type" value="Genomic_DNA"/>
</dbReference>
<dbReference type="EMBL" id="CAMXCT030000604">
    <property type="protein sequence ID" value="CAL4768336.1"/>
    <property type="molecule type" value="Genomic_DNA"/>
</dbReference>
<dbReference type="EMBL" id="CAMXCT020000604">
    <property type="protein sequence ID" value="CAL1134399.1"/>
    <property type="molecule type" value="Genomic_DNA"/>
</dbReference>
<evidence type="ECO:0000313" key="2">
    <source>
        <dbReference type="EMBL" id="CAL1134399.1"/>
    </source>
</evidence>
<dbReference type="Proteomes" id="UP001152797">
    <property type="component" value="Unassembled WGS sequence"/>
</dbReference>
<gene>
    <name evidence="1" type="ORF">C1SCF055_LOCUS8855</name>
</gene>
<feature type="non-terminal residue" evidence="1">
    <location>
        <position position="1"/>
    </location>
</feature>
<reference evidence="2" key="2">
    <citation type="submission" date="2024-04" db="EMBL/GenBank/DDBJ databases">
        <authorList>
            <person name="Chen Y."/>
            <person name="Shah S."/>
            <person name="Dougan E. K."/>
            <person name="Thang M."/>
            <person name="Chan C."/>
        </authorList>
    </citation>
    <scope>NUCLEOTIDE SEQUENCE [LARGE SCALE GENOMIC DNA]</scope>
</reference>
<dbReference type="AlphaFoldDB" id="A0A9P1BWZ8"/>
<comment type="caution">
    <text evidence="1">The sequence shown here is derived from an EMBL/GenBank/DDBJ whole genome shotgun (WGS) entry which is preliminary data.</text>
</comment>
<evidence type="ECO:0000313" key="3">
    <source>
        <dbReference type="Proteomes" id="UP001152797"/>
    </source>
</evidence>
<evidence type="ECO:0000313" key="1">
    <source>
        <dbReference type="EMBL" id="CAI3981024.1"/>
    </source>
</evidence>
<name>A0A9P1BWZ8_9DINO</name>
<proteinExistence type="predicted"/>
<feature type="non-terminal residue" evidence="1">
    <location>
        <position position="192"/>
    </location>
</feature>
<organism evidence="1">
    <name type="scientific">Cladocopium goreaui</name>
    <dbReference type="NCBI Taxonomy" id="2562237"/>
    <lineage>
        <taxon>Eukaryota</taxon>
        <taxon>Sar</taxon>
        <taxon>Alveolata</taxon>
        <taxon>Dinophyceae</taxon>
        <taxon>Suessiales</taxon>
        <taxon>Symbiodiniaceae</taxon>
        <taxon>Cladocopium</taxon>
    </lineage>
</organism>